<dbReference type="EMBL" id="FR719190">
    <property type="protein sequence ID" value="CBX80201.1"/>
    <property type="molecule type" value="Genomic_DNA"/>
</dbReference>
<accession>E5B3Z8</accession>
<protein>
    <submittedName>
        <fullName evidence="1">Uncharacterized protein</fullName>
    </submittedName>
</protein>
<proteinExistence type="predicted"/>
<evidence type="ECO:0000313" key="1">
    <source>
        <dbReference type="EMBL" id="CBX80201.1"/>
    </source>
</evidence>
<gene>
    <name evidence="1" type="ORF">EAIL5_1381</name>
</gene>
<reference evidence="1" key="1">
    <citation type="journal article" date="2011" name="J. Bacteriol.">
        <title>Genome Sequence of an Erwinia amylovora Strain with Pathogenicity Restricted to Rubus Plants.</title>
        <authorList>
            <person name="Powney R."/>
            <person name="Smits T.H."/>
            <person name="Sawbridge T."/>
            <person name="Frey B."/>
            <person name="Blom J."/>
            <person name="Frey J.E."/>
            <person name="Plummer K.M."/>
            <person name="Beer S.V."/>
            <person name="Luck J."/>
            <person name="Duffy B."/>
            <person name="Rodoni B."/>
        </authorList>
    </citation>
    <scope>NUCLEOTIDE SEQUENCE</scope>
    <source>
        <strain evidence="1">ATCC BAA-2158</strain>
    </source>
</reference>
<organism evidence="1">
    <name type="scientific">Erwinia amylovora ATCC BAA-2158</name>
    <dbReference type="NCBI Taxonomy" id="889211"/>
    <lineage>
        <taxon>Bacteria</taxon>
        <taxon>Pseudomonadati</taxon>
        <taxon>Pseudomonadota</taxon>
        <taxon>Gammaproteobacteria</taxon>
        <taxon>Enterobacterales</taxon>
        <taxon>Erwiniaceae</taxon>
        <taxon>Erwinia</taxon>
    </lineage>
</organism>
<name>E5B3Z8_ERWAM</name>
<dbReference type="AlphaFoldDB" id="E5B3Z8"/>
<sequence length="37" mass="4064">MCEQDVSGFSGRGNDNKKGKRLNVYLCFSWHCPGATG</sequence>